<evidence type="ECO:0000256" key="7">
    <source>
        <dbReference type="ARBA" id="ARBA00022692"/>
    </source>
</evidence>
<dbReference type="InterPro" id="IPR003378">
    <property type="entry name" value="Fringe-like_glycosylTrfase"/>
</dbReference>
<evidence type="ECO:0000256" key="11">
    <source>
        <dbReference type="ARBA" id="ARBA00023136"/>
    </source>
</evidence>
<name>A0AA36G7X9_9BILA</name>
<evidence type="ECO:0000256" key="10">
    <source>
        <dbReference type="ARBA" id="ARBA00022989"/>
    </source>
</evidence>
<comment type="subcellular location">
    <subcellularLocation>
        <location evidence="1">Membrane</location>
        <topology evidence="1">Single-pass type II membrane protein</topology>
    </subcellularLocation>
</comment>
<dbReference type="GO" id="GO:0016020">
    <property type="term" value="C:membrane"/>
    <property type="evidence" value="ECO:0007669"/>
    <property type="project" value="UniProtKB-SubCell"/>
</dbReference>
<dbReference type="Proteomes" id="UP001177023">
    <property type="component" value="Unassembled WGS sequence"/>
</dbReference>
<evidence type="ECO:0000256" key="4">
    <source>
        <dbReference type="ARBA" id="ARBA00012557"/>
    </source>
</evidence>
<keyword evidence="15" id="KW-1185">Reference proteome</keyword>
<feature type="non-terminal residue" evidence="14">
    <location>
        <position position="1"/>
    </location>
</feature>
<keyword evidence="6" id="KW-0808">Transferase</keyword>
<keyword evidence="12" id="KW-0732">Signal</keyword>
<evidence type="ECO:0000256" key="1">
    <source>
        <dbReference type="ARBA" id="ARBA00004606"/>
    </source>
</evidence>
<keyword evidence="9" id="KW-0735">Signal-anchor</keyword>
<protein>
    <recommendedName>
        <fullName evidence="4">N-acetylgalactosaminide beta-1,3-galactosyltransferase</fullName>
        <ecNumber evidence="4">2.4.1.122</ecNumber>
    </recommendedName>
</protein>
<dbReference type="Gene3D" id="3.90.550.50">
    <property type="match status" value="1"/>
</dbReference>
<evidence type="ECO:0000256" key="3">
    <source>
        <dbReference type="ARBA" id="ARBA00006462"/>
    </source>
</evidence>
<evidence type="ECO:0000313" key="15">
    <source>
        <dbReference type="Proteomes" id="UP001177023"/>
    </source>
</evidence>
<dbReference type="AlphaFoldDB" id="A0AA36G7X9"/>
<evidence type="ECO:0000313" key="14">
    <source>
        <dbReference type="EMBL" id="CAJ0582575.1"/>
    </source>
</evidence>
<keyword evidence="7" id="KW-0812">Transmembrane</keyword>
<dbReference type="EMBL" id="CATQJA010002664">
    <property type="protein sequence ID" value="CAJ0582575.1"/>
    <property type="molecule type" value="Genomic_DNA"/>
</dbReference>
<dbReference type="InterPro" id="IPR026050">
    <property type="entry name" value="C1GALT1/C1GALT1_chp1"/>
</dbReference>
<comment type="similarity">
    <text evidence="3">Belongs to the glycosyltransferase 31 family. Beta3-Gal-T subfamily.</text>
</comment>
<gene>
    <name evidence="14" type="ORF">MSPICULIGERA_LOCUS20705</name>
</gene>
<dbReference type="GO" id="GO:0016263">
    <property type="term" value="F:glycoprotein-N-acetylgalactosamine 3-beta-galactosyltransferase activity"/>
    <property type="evidence" value="ECO:0007669"/>
    <property type="project" value="UniProtKB-EC"/>
</dbReference>
<evidence type="ECO:0000256" key="12">
    <source>
        <dbReference type="SAM" id="SignalP"/>
    </source>
</evidence>
<keyword evidence="8" id="KW-0547">Nucleotide-binding</keyword>
<evidence type="ECO:0000256" key="5">
    <source>
        <dbReference type="ARBA" id="ARBA00022676"/>
    </source>
</evidence>
<evidence type="ECO:0000256" key="2">
    <source>
        <dbReference type="ARBA" id="ARBA00004922"/>
    </source>
</evidence>
<evidence type="ECO:0000259" key="13">
    <source>
        <dbReference type="Pfam" id="PF02434"/>
    </source>
</evidence>
<feature type="domain" description="Fringe-like glycosyltransferase" evidence="13">
    <location>
        <begin position="97"/>
        <end position="254"/>
    </location>
</feature>
<evidence type="ECO:0000256" key="9">
    <source>
        <dbReference type="ARBA" id="ARBA00022968"/>
    </source>
</evidence>
<comment type="pathway">
    <text evidence="2">Protein modification; protein glycosylation.</text>
</comment>
<dbReference type="PANTHER" id="PTHR23033">
    <property type="entry name" value="BETA1,3-GALACTOSYLTRANSFERASE"/>
    <property type="match status" value="1"/>
</dbReference>
<dbReference type="Pfam" id="PF02434">
    <property type="entry name" value="Fringe"/>
    <property type="match status" value="1"/>
</dbReference>
<feature type="signal peptide" evidence="12">
    <location>
        <begin position="1"/>
        <end position="27"/>
    </location>
</feature>
<feature type="chain" id="PRO_5041213623" description="N-acetylgalactosaminide beta-1,3-galactosyltransferase" evidence="12">
    <location>
        <begin position="28"/>
        <end position="355"/>
    </location>
</feature>
<dbReference type="PANTHER" id="PTHR23033:SF14">
    <property type="entry name" value="GLYCOPROTEIN-N-ACETYLGALACTOSAMINE 3-BETA-GALACTOSYLTRANSFERASE 1-RELATED"/>
    <property type="match status" value="1"/>
</dbReference>
<comment type="caution">
    <text evidence="14">The sequence shown here is derived from an EMBL/GenBank/DDBJ whole genome shotgun (WGS) entry which is preliminary data.</text>
</comment>
<accession>A0AA36G7X9</accession>
<keyword evidence="10" id="KW-1133">Transmembrane helix</keyword>
<keyword evidence="11" id="KW-0472">Membrane</keyword>
<evidence type="ECO:0000256" key="8">
    <source>
        <dbReference type="ARBA" id="ARBA00022741"/>
    </source>
</evidence>
<organism evidence="14 15">
    <name type="scientific">Mesorhabditis spiculigera</name>
    <dbReference type="NCBI Taxonomy" id="96644"/>
    <lineage>
        <taxon>Eukaryota</taxon>
        <taxon>Metazoa</taxon>
        <taxon>Ecdysozoa</taxon>
        <taxon>Nematoda</taxon>
        <taxon>Chromadorea</taxon>
        <taxon>Rhabditida</taxon>
        <taxon>Rhabditina</taxon>
        <taxon>Rhabditomorpha</taxon>
        <taxon>Rhabditoidea</taxon>
        <taxon>Rhabditidae</taxon>
        <taxon>Mesorhabditinae</taxon>
        <taxon>Mesorhabditis</taxon>
    </lineage>
</organism>
<reference evidence="14" key="1">
    <citation type="submission" date="2023-06" db="EMBL/GenBank/DDBJ databases">
        <authorList>
            <person name="Delattre M."/>
        </authorList>
    </citation>
    <scope>NUCLEOTIDE SEQUENCE</scope>
    <source>
        <strain evidence="14">AF72</strain>
    </source>
</reference>
<dbReference type="GO" id="GO:0000166">
    <property type="term" value="F:nucleotide binding"/>
    <property type="evidence" value="ECO:0007669"/>
    <property type="project" value="UniProtKB-KW"/>
</dbReference>
<sequence length="355" mass="40623">MLPRFFHSNSRFLVGVLCGLLLGFVTRSILDTPSFGGTGEFSELTSFPEFKDNGSVKAKAATGNGNQTGPEAITDVLFKSVKILCWVMTHPLQKNVEKVKAINSTWAQRCNKVVFFSTFGNLSVETWDLEFQEGRNTLWDKTKRVLIYLNEEYGSQYDWYFKADDDTYAVMENMRFMLSAYDPGIPRYLGCQMMVNGIYYQSGGPGYILSHAAVSKFAHHYIDDLRCPANPDGFEDYNLGRCMNALNISSTDSRDIEGRLRFLPLSPLSLFMDEIPGWLEERLPYKYHHKTDCCSDIAISFHYIDPKAMYLLDFLIYRLRVFGRNDGYMVSTHGSRQQLLDRIRLESRSKSLEGT</sequence>
<proteinExistence type="inferred from homology"/>
<evidence type="ECO:0000256" key="6">
    <source>
        <dbReference type="ARBA" id="ARBA00022679"/>
    </source>
</evidence>
<keyword evidence="5" id="KW-0328">Glycosyltransferase</keyword>
<dbReference type="EC" id="2.4.1.122" evidence="4"/>